<keyword evidence="4 7" id="KW-0255">Endonuclease</keyword>
<evidence type="ECO:0000256" key="7">
    <source>
        <dbReference type="HAMAP-Rule" id="MF_00009"/>
    </source>
</evidence>
<keyword evidence="7" id="KW-0963">Cytoplasm</keyword>
<evidence type="ECO:0000313" key="8">
    <source>
        <dbReference type="EMBL" id="PIR98376.1"/>
    </source>
</evidence>
<keyword evidence="7" id="KW-0690">Ribosome biogenesis</keyword>
<dbReference type="HAMAP" id="MF_00009">
    <property type="entry name" value="Endoribonucl_YbeY"/>
    <property type="match status" value="1"/>
</dbReference>
<comment type="subcellular location">
    <subcellularLocation>
        <location evidence="7">Cytoplasm</location>
    </subcellularLocation>
</comment>
<comment type="similarity">
    <text evidence="1 7">Belongs to the endoribonuclease YbeY family.</text>
</comment>
<dbReference type="SUPFAM" id="SSF55486">
    <property type="entry name" value="Metalloproteases ('zincins'), catalytic domain"/>
    <property type="match status" value="1"/>
</dbReference>
<evidence type="ECO:0000256" key="4">
    <source>
        <dbReference type="ARBA" id="ARBA00022759"/>
    </source>
</evidence>
<name>A0A2H0VH05_9BACT</name>
<feature type="binding site" evidence="7">
    <location>
        <position position="104"/>
    </location>
    <ligand>
        <name>Zn(2+)</name>
        <dbReference type="ChEBI" id="CHEBI:29105"/>
        <note>catalytic</note>
    </ligand>
</feature>
<reference evidence="9" key="1">
    <citation type="submission" date="2017-09" db="EMBL/GenBank/DDBJ databases">
        <title>Depth-based differentiation of microbial function through sediment-hosted aquifers and enrichment of novel symbionts in the deep terrestrial subsurface.</title>
        <authorList>
            <person name="Probst A.J."/>
            <person name="Ladd B."/>
            <person name="Jarett J.K."/>
            <person name="Geller-Mcgrath D.E."/>
            <person name="Sieber C.M.K."/>
            <person name="Emerson J.B."/>
            <person name="Anantharaman K."/>
            <person name="Thomas B.C."/>
            <person name="Malmstrom R."/>
            <person name="Stieglmeier M."/>
            <person name="Klingl A."/>
            <person name="Woyke T."/>
            <person name="Ryan C.M."/>
            <person name="Banfield J.F."/>
        </authorList>
    </citation>
    <scope>NUCLEOTIDE SEQUENCE [LARGE SCALE GENOMIC DNA]</scope>
</reference>
<accession>A0A2H0VH05</accession>
<keyword evidence="5 7" id="KW-0378">Hydrolase</keyword>
<evidence type="ECO:0000256" key="2">
    <source>
        <dbReference type="ARBA" id="ARBA00022722"/>
    </source>
</evidence>
<dbReference type="Proteomes" id="UP000230776">
    <property type="component" value="Unassembled WGS sequence"/>
</dbReference>
<dbReference type="InterPro" id="IPR023091">
    <property type="entry name" value="MetalPrtase_cat_dom_sf_prd"/>
</dbReference>
<dbReference type="EC" id="3.1.-.-" evidence="7"/>
<dbReference type="GO" id="GO:0006364">
    <property type="term" value="P:rRNA processing"/>
    <property type="evidence" value="ECO:0007669"/>
    <property type="project" value="UniProtKB-UniRule"/>
</dbReference>
<comment type="function">
    <text evidence="7">Single strand-specific metallo-endoribonuclease involved in late-stage 70S ribosome quality control and in maturation of the 3' terminus of the 16S rRNA.</text>
</comment>
<dbReference type="GO" id="GO:0008270">
    <property type="term" value="F:zinc ion binding"/>
    <property type="evidence" value="ECO:0007669"/>
    <property type="project" value="UniProtKB-UniRule"/>
</dbReference>
<protein>
    <recommendedName>
        <fullName evidence="7">Endoribonuclease YbeY</fullName>
        <ecNumber evidence="7">3.1.-.-</ecNumber>
    </recommendedName>
</protein>
<feature type="binding site" evidence="7">
    <location>
        <position position="114"/>
    </location>
    <ligand>
        <name>Zn(2+)</name>
        <dbReference type="ChEBI" id="CHEBI:29105"/>
        <note>catalytic</note>
    </ligand>
</feature>
<evidence type="ECO:0000256" key="3">
    <source>
        <dbReference type="ARBA" id="ARBA00022723"/>
    </source>
</evidence>
<dbReference type="EMBL" id="PFAG01000018">
    <property type="protein sequence ID" value="PIR98376.1"/>
    <property type="molecule type" value="Genomic_DNA"/>
</dbReference>
<keyword evidence="3 7" id="KW-0479">Metal-binding</keyword>
<dbReference type="InterPro" id="IPR002036">
    <property type="entry name" value="YbeY"/>
</dbReference>
<dbReference type="GO" id="GO:0004521">
    <property type="term" value="F:RNA endonuclease activity"/>
    <property type="evidence" value="ECO:0007669"/>
    <property type="project" value="UniProtKB-UniRule"/>
</dbReference>
<evidence type="ECO:0000256" key="6">
    <source>
        <dbReference type="ARBA" id="ARBA00022833"/>
    </source>
</evidence>
<comment type="caution">
    <text evidence="8">The sequence shown here is derived from an EMBL/GenBank/DDBJ whole genome shotgun (WGS) entry which is preliminary data.</text>
</comment>
<dbReference type="Gene3D" id="3.40.390.30">
    <property type="entry name" value="Metalloproteases ('zincins'), catalytic domain"/>
    <property type="match status" value="1"/>
</dbReference>
<evidence type="ECO:0000256" key="5">
    <source>
        <dbReference type="ARBA" id="ARBA00022801"/>
    </source>
</evidence>
<dbReference type="PROSITE" id="PS01306">
    <property type="entry name" value="UPF0054"/>
    <property type="match status" value="1"/>
</dbReference>
<keyword evidence="7" id="KW-0698">rRNA processing</keyword>
<sequence>MVEISSLDKRFDKLVKPLKKTAKAVFKYLDNLEDSDLVEVYLVNGKSMRKLNREYRGKDKVTDVIAVEYPDNFPEVGTKRLGEIYLNPPEIENKPYNIDYAFVHGLLHLLGFNHQKKSDKISMEKLENSIILWLNQKS</sequence>
<evidence type="ECO:0000256" key="1">
    <source>
        <dbReference type="ARBA" id="ARBA00010875"/>
    </source>
</evidence>
<dbReference type="NCBIfam" id="TIGR00043">
    <property type="entry name" value="rRNA maturation RNase YbeY"/>
    <property type="match status" value="1"/>
</dbReference>
<proteinExistence type="inferred from homology"/>
<keyword evidence="2 7" id="KW-0540">Nuclease</keyword>
<dbReference type="Pfam" id="PF02130">
    <property type="entry name" value="YbeY"/>
    <property type="match status" value="1"/>
</dbReference>
<gene>
    <name evidence="7 8" type="primary">ybeY</name>
    <name evidence="8" type="ORF">COT88_01895</name>
</gene>
<evidence type="ECO:0000313" key="9">
    <source>
        <dbReference type="Proteomes" id="UP000230776"/>
    </source>
</evidence>
<dbReference type="PANTHER" id="PTHR46986:SF1">
    <property type="entry name" value="ENDORIBONUCLEASE YBEY, CHLOROPLASTIC"/>
    <property type="match status" value="1"/>
</dbReference>
<dbReference type="GO" id="GO:0005737">
    <property type="term" value="C:cytoplasm"/>
    <property type="evidence" value="ECO:0007669"/>
    <property type="project" value="UniProtKB-SubCell"/>
</dbReference>
<organism evidence="8 9">
    <name type="scientific">Candidatus Colwellbacteria bacterium CG10_big_fil_rev_8_21_14_0_10_41_28</name>
    <dbReference type="NCBI Taxonomy" id="1974539"/>
    <lineage>
        <taxon>Bacteria</taxon>
        <taxon>Candidatus Colwelliibacteriota</taxon>
    </lineage>
</organism>
<dbReference type="GO" id="GO:0004222">
    <property type="term" value="F:metalloendopeptidase activity"/>
    <property type="evidence" value="ECO:0007669"/>
    <property type="project" value="InterPro"/>
</dbReference>
<dbReference type="AlphaFoldDB" id="A0A2H0VH05"/>
<feature type="binding site" evidence="7">
    <location>
        <position position="108"/>
    </location>
    <ligand>
        <name>Zn(2+)</name>
        <dbReference type="ChEBI" id="CHEBI:29105"/>
        <note>catalytic</note>
    </ligand>
</feature>
<dbReference type="PANTHER" id="PTHR46986">
    <property type="entry name" value="ENDORIBONUCLEASE YBEY, CHLOROPLASTIC"/>
    <property type="match status" value="1"/>
</dbReference>
<keyword evidence="6 7" id="KW-0862">Zinc</keyword>
<dbReference type="InterPro" id="IPR020549">
    <property type="entry name" value="YbeY_CS"/>
</dbReference>
<comment type="cofactor">
    <cofactor evidence="7">
        <name>Zn(2+)</name>
        <dbReference type="ChEBI" id="CHEBI:29105"/>
    </cofactor>
    <text evidence="7">Binds 1 zinc ion.</text>
</comment>